<keyword evidence="3" id="KW-1185">Reference proteome</keyword>
<protein>
    <submittedName>
        <fullName evidence="2">Serine/threonine-protein kinase CTR1</fullName>
    </submittedName>
</protein>
<evidence type="ECO:0000313" key="3">
    <source>
        <dbReference type="Proteomes" id="UP001163823"/>
    </source>
</evidence>
<evidence type="ECO:0000259" key="1">
    <source>
        <dbReference type="Pfam" id="PF14381"/>
    </source>
</evidence>
<keyword evidence="2" id="KW-0808">Transferase</keyword>
<comment type="caution">
    <text evidence="2">The sequence shown here is derived from an EMBL/GenBank/DDBJ whole genome shotgun (WGS) entry which is preliminary data.</text>
</comment>
<keyword evidence="2" id="KW-0418">Kinase</keyword>
<organism evidence="2 3">
    <name type="scientific">Quillaja saponaria</name>
    <name type="common">Soap bark tree</name>
    <dbReference type="NCBI Taxonomy" id="32244"/>
    <lineage>
        <taxon>Eukaryota</taxon>
        <taxon>Viridiplantae</taxon>
        <taxon>Streptophyta</taxon>
        <taxon>Embryophyta</taxon>
        <taxon>Tracheophyta</taxon>
        <taxon>Spermatophyta</taxon>
        <taxon>Magnoliopsida</taxon>
        <taxon>eudicotyledons</taxon>
        <taxon>Gunneridae</taxon>
        <taxon>Pentapetalae</taxon>
        <taxon>rosids</taxon>
        <taxon>fabids</taxon>
        <taxon>Fabales</taxon>
        <taxon>Quillajaceae</taxon>
        <taxon>Quillaja</taxon>
    </lineage>
</organism>
<dbReference type="Proteomes" id="UP001163823">
    <property type="component" value="Chromosome 3"/>
</dbReference>
<dbReference type="GO" id="GO:0016301">
    <property type="term" value="F:kinase activity"/>
    <property type="evidence" value="ECO:0007669"/>
    <property type="project" value="UniProtKB-KW"/>
</dbReference>
<dbReference type="AlphaFoldDB" id="A0AAD7VGL1"/>
<dbReference type="KEGG" id="qsa:O6P43_004937"/>
<sequence length="139" mass="14955">MGGATSAEENLSSLWKECTGFLKGCLGSVILPIGSLSIGLCVHRALLFKELADLINLPCRIAKGCKYCWSEQGASCLVQFEPDRPGATRRPDSSLNGTNAITIPSPLCHPRFKPGETADYMKTLSKLIFPGLTIIAPFI</sequence>
<feature type="domain" description="EDR1/CTR1/ARMC3-like peptidase-like" evidence="1">
    <location>
        <begin position="1"/>
        <end position="84"/>
    </location>
</feature>
<evidence type="ECO:0000313" key="2">
    <source>
        <dbReference type="EMBL" id="KAJ7974948.1"/>
    </source>
</evidence>
<accession>A0AAD7VGL1</accession>
<name>A0AAD7VGL1_QUISA</name>
<dbReference type="Pfam" id="PF14381">
    <property type="entry name" value="EDR1_CTR1_ARMC3_pept"/>
    <property type="match status" value="1"/>
</dbReference>
<reference evidence="2" key="1">
    <citation type="journal article" date="2023" name="Science">
        <title>Elucidation of the pathway for biosynthesis of saponin adjuvants from the soapbark tree.</title>
        <authorList>
            <person name="Reed J."/>
            <person name="Orme A."/>
            <person name="El-Demerdash A."/>
            <person name="Owen C."/>
            <person name="Martin L.B.B."/>
            <person name="Misra R.C."/>
            <person name="Kikuchi S."/>
            <person name="Rejzek M."/>
            <person name="Martin A.C."/>
            <person name="Harkess A."/>
            <person name="Leebens-Mack J."/>
            <person name="Louveau T."/>
            <person name="Stephenson M.J."/>
            <person name="Osbourn A."/>
        </authorList>
    </citation>
    <scope>NUCLEOTIDE SEQUENCE</scope>
    <source>
        <strain evidence="2">S10</strain>
    </source>
</reference>
<proteinExistence type="predicted"/>
<gene>
    <name evidence="2" type="ORF">O6P43_004937</name>
</gene>
<dbReference type="InterPro" id="IPR055164">
    <property type="entry name" value="EDR1/CTR1/ARMC3-like_pept-like"/>
</dbReference>
<dbReference type="EMBL" id="JARAOO010000003">
    <property type="protein sequence ID" value="KAJ7974948.1"/>
    <property type="molecule type" value="Genomic_DNA"/>
</dbReference>